<evidence type="ECO:0000256" key="2">
    <source>
        <dbReference type="ARBA" id="ARBA00005810"/>
    </source>
</evidence>
<dbReference type="Gene3D" id="3.30.70.560">
    <property type="entry name" value="7,8-Dihydro-6-hydroxymethylpterin-pyrophosphokinase HPPK"/>
    <property type="match status" value="1"/>
</dbReference>
<keyword evidence="9" id="KW-0289">Folate biosynthesis</keyword>
<evidence type="ECO:0000256" key="5">
    <source>
        <dbReference type="ARBA" id="ARBA00022679"/>
    </source>
</evidence>
<dbReference type="InterPro" id="IPR035907">
    <property type="entry name" value="Hppk_sf"/>
</dbReference>
<dbReference type="RefSeq" id="WP_308948134.1">
    <property type="nucleotide sequence ID" value="NZ_JARXHW010000002.1"/>
</dbReference>
<comment type="similarity">
    <text evidence="2">Belongs to the HPPK family.</text>
</comment>
<keyword evidence="15" id="KW-1185">Reference proteome</keyword>
<proteinExistence type="inferred from homology"/>
<evidence type="ECO:0000256" key="8">
    <source>
        <dbReference type="ARBA" id="ARBA00022840"/>
    </source>
</evidence>
<reference evidence="14 15" key="1">
    <citation type="submission" date="2023-04" db="EMBL/GenBank/DDBJ databases">
        <title>A novel bacteria isolated from coastal sediment.</title>
        <authorList>
            <person name="Liu X.-J."/>
            <person name="Du Z.-J."/>
        </authorList>
    </citation>
    <scope>NUCLEOTIDE SEQUENCE [LARGE SCALE GENOMIC DNA]</scope>
    <source>
        <strain evidence="14 15">SDUM461003</strain>
    </source>
</reference>
<evidence type="ECO:0000256" key="4">
    <source>
        <dbReference type="ARBA" id="ARBA00016218"/>
    </source>
</evidence>
<evidence type="ECO:0000256" key="11">
    <source>
        <dbReference type="ARBA" id="ARBA00029766"/>
    </source>
</evidence>
<keyword evidence="8" id="KW-0067">ATP-binding</keyword>
<keyword evidence="7" id="KW-0418">Kinase</keyword>
<dbReference type="InterPro" id="IPR000550">
    <property type="entry name" value="Hppk"/>
</dbReference>
<evidence type="ECO:0000256" key="7">
    <source>
        <dbReference type="ARBA" id="ARBA00022777"/>
    </source>
</evidence>
<feature type="domain" description="7,8-dihydro-6-hydroxymethylpterin-pyrophosphokinase" evidence="13">
    <location>
        <begin position="4"/>
        <end position="132"/>
    </location>
</feature>
<dbReference type="Pfam" id="PF01288">
    <property type="entry name" value="HPPK"/>
    <property type="match status" value="1"/>
</dbReference>
<comment type="pathway">
    <text evidence="1">Cofactor biosynthesis; tetrahydrofolate biosynthesis; 2-amino-4-hydroxy-6-hydroxymethyl-7,8-dihydropteridine diphosphate from 7,8-dihydroneopterin triphosphate: step 4/4.</text>
</comment>
<dbReference type="EMBL" id="JARXHW010000002">
    <property type="protein sequence ID" value="MDQ8206137.1"/>
    <property type="molecule type" value="Genomic_DNA"/>
</dbReference>
<evidence type="ECO:0000256" key="12">
    <source>
        <dbReference type="ARBA" id="ARBA00033413"/>
    </source>
</evidence>
<evidence type="ECO:0000313" key="14">
    <source>
        <dbReference type="EMBL" id="MDQ8206137.1"/>
    </source>
</evidence>
<accession>A0ABU1AT16</accession>
<comment type="function">
    <text evidence="10">Catalyzes the transfer of pyrophosphate from adenosine triphosphate (ATP) to 6-hydroxymethyl-7,8-dihydropterin, an enzymatic step in folate biosynthesis pathway.</text>
</comment>
<sequence length="166" mass="18392">MRAYLALGSNLGDRLGQMQAALERLTLQPALKVVQVSPVYENRAVGMGEVDDFLNAIAAVDTSLEPLDLLDRCLMVESELGRVRSGQWAPRTIDLDVIAYGEAVIDHERLQLPHPRIEERDFVLHPLQALAPDLRIRGQRVADLAATLSMDALTLRSCELRLPSVD</sequence>
<evidence type="ECO:0000313" key="15">
    <source>
        <dbReference type="Proteomes" id="UP001225316"/>
    </source>
</evidence>
<evidence type="ECO:0000256" key="3">
    <source>
        <dbReference type="ARBA" id="ARBA00013253"/>
    </source>
</evidence>
<name>A0ABU1AT16_9BACT</name>
<dbReference type="SUPFAM" id="SSF55083">
    <property type="entry name" value="6-hydroxymethyl-7,8-dihydropterin pyrophosphokinase, HPPK"/>
    <property type="match status" value="1"/>
</dbReference>
<gene>
    <name evidence="14" type="primary">folK</name>
    <name evidence="14" type="ORF">QEH52_01350</name>
</gene>
<dbReference type="PANTHER" id="PTHR43071">
    <property type="entry name" value="2-AMINO-4-HYDROXY-6-HYDROXYMETHYLDIHYDROPTERIDINE PYROPHOSPHOKINASE"/>
    <property type="match status" value="1"/>
</dbReference>
<evidence type="ECO:0000256" key="1">
    <source>
        <dbReference type="ARBA" id="ARBA00005051"/>
    </source>
</evidence>
<organism evidence="14 15">
    <name type="scientific">Thalassobacterium maritimum</name>
    <dbReference type="NCBI Taxonomy" id="3041265"/>
    <lineage>
        <taxon>Bacteria</taxon>
        <taxon>Pseudomonadati</taxon>
        <taxon>Verrucomicrobiota</taxon>
        <taxon>Opitutia</taxon>
        <taxon>Puniceicoccales</taxon>
        <taxon>Coraliomargaritaceae</taxon>
        <taxon>Thalassobacterium</taxon>
    </lineage>
</organism>
<dbReference type="PANTHER" id="PTHR43071:SF1">
    <property type="entry name" value="2-AMINO-4-HYDROXY-6-HYDROXYMETHYLDIHYDROPTERIDINE PYROPHOSPHOKINASE"/>
    <property type="match status" value="1"/>
</dbReference>
<dbReference type="Proteomes" id="UP001225316">
    <property type="component" value="Unassembled WGS sequence"/>
</dbReference>
<evidence type="ECO:0000256" key="6">
    <source>
        <dbReference type="ARBA" id="ARBA00022741"/>
    </source>
</evidence>
<keyword evidence="5 14" id="KW-0808">Transferase</keyword>
<protein>
    <recommendedName>
        <fullName evidence="4">2-amino-4-hydroxy-6-hydroxymethyldihydropteridine pyrophosphokinase</fullName>
        <ecNumber evidence="3">2.7.6.3</ecNumber>
    </recommendedName>
    <alternativeName>
        <fullName evidence="11">6-hydroxymethyl-7,8-dihydropterin pyrophosphokinase</fullName>
    </alternativeName>
    <alternativeName>
        <fullName evidence="12">7,8-dihydro-6-hydroxymethylpterin-pyrophosphokinase</fullName>
    </alternativeName>
</protein>
<dbReference type="GO" id="GO:0003848">
    <property type="term" value="F:2-amino-4-hydroxy-6-hydroxymethyldihydropteridine diphosphokinase activity"/>
    <property type="evidence" value="ECO:0007669"/>
    <property type="project" value="UniProtKB-EC"/>
</dbReference>
<dbReference type="EC" id="2.7.6.3" evidence="3"/>
<evidence type="ECO:0000259" key="13">
    <source>
        <dbReference type="Pfam" id="PF01288"/>
    </source>
</evidence>
<keyword evidence="6" id="KW-0547">Nucleotide-binding</keyword>
<evidence type="ECO:0000256" key="9">
    <source>
        <dbReference type="ARBA" id="ARBA00022909"/>
    </source>
</evidence>
<evidence type="ECO:0000256" key="10">
    <source>
        <dbReference type="ARBA" id="ARBA00029409"/>
    </source>
</evidence>
<comment type="caution">
    <text evidence="14">The sequence shown here is derived from an EMBL/GenBank/DDBJ whole genome shotgun (WGS) entry which is preliminary data.</text>
</comment>
<dbReference type="CDD" id="cd00483">
    <property type="entry name" value="HPPK"/>
    <property type="match status" value="1"/>
</dbReference>
<dbReference type="NCBIfam" id="TIGR01498">
    <property type="entry name" value="folK"/>
    <property type="match status" value="1"/>
</dbReference>